<comment type="subunit">
    <text evidence="4">Homotetramer.</text>
</comment>
<proteinExistence type="inferred from homology"/>
<dbReference type="EC" id="2.7.4.-" evidence="4"/>
<keyword evidence="8" id="KW-1185">Reference proteome</keyword>
<dbReference type="Pfam" id="PF03976">
    <property type="entry name" value="PPK2"/>
    <property type="match status" value="1"/>
</dbReference>
<name>A0A7G9S8X0_9SPHN</name>
<dbReference type="AlphaFoldDB" id="A0A7G9S8X0"/>
<dbReference type="Proteomes" id="UP000515955">
    <property type="component" value="Chromosome"/>
</dbReference>
<evidence type="ECO:0000256" key="4">
    <source>
        <dbReference type="RuleBase" id="RU369062"/>
    </source>
</evidence>
<dbReference type="GO" id="GO:0008976">
    <property type="term" value="F:polyphosphate kinase activity"/>
    <property type="evidence" value="ECO:0007669"/>
    <property type="project" value="UniProtKB-UniRule"/>
</dbReference>
<dbReference type="InterPro" id="IPR027417">
    <property type="entry name" value="P-loop_NTPase"/>
</dbReference>
<dbReference type="KEGG" id="srhi:H9L12_08025"/>
<sequence length="273" mass="32120">MEKLKKKKYEALLEPLLHELSDAARWIAETGQRLVVVFEGRDTAGKGGSIHMFANTLNPRQCRVVALSAPSDRERGQWYFQRYAEHLPATGEIVLFDRSWYNRAGVERVMGFCTEREAKDFLKNVPAFEKLLVDEGILLYKYWLCCDQEKQEERFEDRLNNPLRRWKLSPVDLAAREKYDDYTRAREEMLMATHTSYAPWTLVDFNNQAIGRLTLLRDLLDKLPDTKLPIPDVEWPPLKTKPGHERFQALQPIEHYDYDQDVEERDRNEDEAD</sequence>
<reference evidence="7 8" key="1">
    <citation type="submission" date="2020-08" db="EMBL/GenBank/DDBJ databases">
        <title>Genome sequence of Sphingomonas rhizophila KACC 19189T.</title>
        <authorList>
            <person name="Hyun D.-W."/>
            <person name="Bae J.-W."/>
        </authorList>
    </citation>
    <scope>NUCLEOTIDE SEQUENCE [LARGE SCALE GENOMIC DNA]</scope>
    <source>
        <strain evidence="7 8">KACC 19189</strain>
    </source>
</reference>
<accession>A0A7G9S8X0</accession>
<comment type="function">
    <text evidence="4">Uses inorganic polyphosphate (polyP) as a donor to convert GDP to GTP or ADP to ATP.</text>
</comment>
<gene>
    <name evidence="7" type="primary">ppk2</name>
    <name evidence="7" type="ORF">H9L12_08025</name>
</gene>
<evidence type="ECO:0000256" key="3">
    <source>
        <dbReference type="ARBA" id="ARBA00022777"/>
    </source>
</evidence>
<evidence type="ECO:0000256" key="1">
    <source>
        <dbReference type="ARBA" id="ARBA00009924"/>
    </source>
</evidence>
<feature type="domain" description="Polyphosphate kinase-2-related" evidence="6">
    <location>
        <begin position="4"/>
        <end position="226"/>
    </location>
</feature>
<dbReference type="RefSeq" id="WP_187541295.1">
    <property type="nucleotide sequence ID" value="NZ_CP060717.1"/>
</dbReference>
<dbReference type="PANTHER" id="PTHR34383:SF1">
    <property type="entry name" value="ADP-POLYPHOSPHATE PHOSPHOTRANSFERASE"/>
    <property type="match status" value="1"/>
</dbReference>
<dbReference type="NCBIfam" id="TIGR03707">
    <property type="entry name" value="PPK2_P_aer"/>
    <property type="match status" value="1"/>
</dbReference>
<evidence type="ECO:0000256" key="5">
    <source>
        <dbReference type="SAM" id="MobiDB-lite"/>
    </source>
</evidence>
<comment type="similarity">
    <text evidence="1 4">Belongs to the polyphosphate kinase 2 (PPK2) family. Class I subfamily.</text>
</comment>
<protein>
    <recommendedName>
        <fullName evidence="4">ADP/GDP-polyphosphate phosphotransferase</fullName>
        <ecNumber evidence="4">2.7.4.-</ecNumber>
    </recommendedName>
    <alternativeName>
        <fullName evidence="4">Polyphosphate kinase PPK2</fullName>
    </alternativeName>
</protein>
<dbReference type="InterPro" id="IPR022486">
    <property type="entry name" value="PPK2_PA0141"/>
</dbReference>
<feature type="region of interest" description="Disordered" evidence="5">
    <location>
        <begin position="239"/>
        <end position="273"/>
    </location>
</feature>
<evidence type="ECO:0000313" key="7">
    <source>
        <dbReference type="EMBL" id="QNN64295.1"/>
    </source>
</evidence>
<dbReference type="PIRSF" id="PIRSF028756">
    <property type="entry name" value="PPK2_prd"/>
    <property type="match status" value="1"/>
</dbReference>
<evidence type="ECO:0000313" key="8">
    <source>
        <dbReference type="Proteomes" id="UP000515955"/>
    </source>
</evidence>
<dbReference type="EMBL" id="CP060717">
    <property type="protein sequence ID" value="QNN64295.1"/>
    <property type="molecule type" value="Genomic_DNA"/>
</dbReference>
<feature type="compositionally biased region" description="Basic and acidic residues" evidence="5">
    <location>
        <begin position="254"/>
        <end position="273"/>
    </location>
</feature>
<keyword evidence="2 4" id="KW-0808">Transferase</keyword>
<dbReference type="PANTHER" id="PTHR34383">
    <property type="entry name" value="POLYPHOSPHATE:AMP PHOSPHOTRANSFERASE-RELATED"/>
    <property type="match status" value="1"/>
</dbReference>
<dbReference type="InterPro" id="IPR022488">
    <property type="entry name" value="PPK2-related"/>
</dbReference>
<dbReference type="GO" id="GO:0006793">
    <property type="term" value="P:phosphorus metabolic process"/>
    <property type="evidence" value="ECO:0007669"/>
    <property type="project" value="InterPro"/>
</dbReference>
<dbReference type="InterPro" id="IPR016898">
    <property type="entry name" value="Polyphosphate_phosphotransfera"/>
</dbReference>
<dbReference type="SUPFAM" id="SSF52540">
    <property type="entry name" value="P-loop containing nucleoside triphosphate hydrolases"/>
    <property type="match status" value="1"/>
</dbReference>
<evidence type="ECO:0000256" key="2">
    <source>
        <dbReference type="ARBA" id="ARBA00022679"/>
    </source>
</evidence>
<evidence type="ECO:0000259" key="6">
    <source>
        <dbReference type="Pfam" id="PF03976"/>
    </source>
</evidence>
<keyword evidence="3 4" id="KW-0418">Kinase</keyword>
<organism evidence="7 8">
    <name type="scientific">Sphingomonas rhizophila</name>
    <dbReference type="NCBI Taxonomy" id="2071607"/>
    <lineage>
        <taxon>Bacteria</taxon>
        <taxon>Pseudomonadati</taxon>
        <taxon>Pseudomonadota</taxon>
        <taxon>Alphaproteobacteria</taxon>
        <taxon>Sphingomonadales</taxon>
        <taxon>Sphingomonadaceae</taxon>
        <taxon>Sphingomonas</taxon>
    </lineage>
</organism>
<dbReference type="Gene3D" id="3.40.50.300">
    <property type="entry name" value="P-loop containing nucleotide triphosphate hydrolases"/>
    <property type="match status" value="1"/>
</dbReference>